<dbReference type="EMBL" id="JAVRBK010000003">
    <property type="protein sequence ID" value="KAK5646479.1"/>
    <property type="molecule type" value="Genomic_DNA"/>
</dbReference>
<dbReference type="SUPFAM" id="SSF52087">
    <property type="entry name" value="CRAL/TRIO domain"/>
    <property type="match status" value="1"/>
</dbReference>
<dbReference type="Proteomes" id="UP001329430">
    <property type="component" value="Chromosome 3"/>
</dbReference>
<dbReference type="PANTHER" id="PTHR10174">
    <property type="entry name" value="ALPHA-TOCOPHEROL TRANSFER PROTEIN-RELATED"/>
    <property type="match status" value="1"/>
</dbReference>
<evidence type="ECO:0000259" key="1">
    <source>
        <dbReference type="PROSITE" id="PS50191"/>
    </source>
</evidence>
<comment type="caution">
    <text evidence="2">The sequence shown here is derived from an EMBL/GenBank/DDBJ whole genome shotgun (WGS) entry which is preliminary data.</text>
</comment>
<dbReference type="PROSITE" id="PS50191">
    <property type="entry name" value="CRAL_TRIO"/>
    <property type="match status" value="1"/>
</dbReference>
<dbReference type="Gene3D" id="3.40.525.10">
    <property type="entry name" value="CRAL-TRIO lipid binding domain"/>
    <property type="match status" value="1"/>
</dbReference>
<dbReference type="InterPro" id="IPR001251">
    <property type="entry name" value="CRAL-TRIO_dom"/>
</dbReference>
<dbReference type="Gene3D" id="1.20.5.1200">
    <property type="entry name" value="Alpha-tocopherol transfer"/>
    <property type="match status" value="1"/>
</dbReference>
<name>A0AAN7VHH6_9COLE</name>
<reference evidence="2 3" key="1">
    <citation type="journal article" date="2024" name="Insects">
        <title>An Improved Chromosome-Level Genome Assembly of the Firefly Pyrocoelia pectoralis.</title>
        <authorList>
            <person name="Fu X."/>
            <person name="Meyer-Rochow V.B."/>
            <person name="Ballantyne L."/>
            <person name="Zhu X."/>
        </authorList>
    </citation>
    <scope>NUCLEOTIDE SEQUENCE [LARGE SCALE GENOMIC DNA]</scope>
    <source>
        <strain evidence="2">XCY_ONT2</strain>
    </source>
</reference>
<dbReference type="GO" id="GO:0016020">
    <property type="term" value="C:membrane"/>
    <property type="evidence" value="ECO:0007669"/>
    <property type="project" value="TreeGrafter"/>
</dbReference>
<dbReference type="PANTHER" id="PTHR10174:SF216">
    <property type="entry name" value="CRAL-TRIO DOMAIN-CONTAINING PROTEIN-RELATED"/>
    <property type="match status" value="1"/>
</dbReference>
<dbReference type="AlphaFoldDB" id="A0AAN7VHH6"/>
<dbReference type="GO" id="GO:1902936">
    <property type="term" value="F:phosphatidylinositol bisphosphate binding"/>
    <property type="evidence" value="ECO:0007669"/>
    <property type="project" value="TreeGrafter"/>
</dbReference>
<sequence length="172" mass="20310">MKVILMVMDIILLEDDSFVINGFQVIQFLSGFSMQHLSQLSPSLVKKMYLCTVKRYPARMKAMHFINLPSAAVTIYNILKPFLSKKMQSRTTFHQTKDYSELHKLIPKSNLPKELGGENYNVSDILNEWNHKIMSYRSWFLEDEKLRSDETKRIKECDMYKVQGFFRKLEVD</sequence>
<protein>
    <recommendedName>
        <fullName evidence="1">CRAL-TRIO domain-containing protein</fullName>
    </recommendedName>
</protein>
<dbReference type="Pfam" id="PF00650">
    <property type="entry name" value="CRAL_TRIO"/>
    <property type="match status" value="1"/>
</dbReference>
<evidence type="ECO:0000313" key="3">
    <source>
        <dbReference type="Proteomes" id="UP001329430"/>
    </source>
</evidence>
<gene>
    <name evidence="2" type="ORF">RI129_004943</name>
</gene>
<dbReference type="PRINTS" id="PR00180">
    <property type="entry name" value="CRETINALDHBP"/>
</dbReference>
<keyword evidence="3" id="KW-1185">Reference proteome</keyword>
<feature type="domain" description="CRAL-TRIO" evidence="1">
    <location>
        <begin position="1"/>
        <end position="123"/>
    </location>
</feature>
<evidence type="ECO:0000313" key="2">
    <source>
        <dbReference type="EMBL" id="KAK5646479.1"/>
    </source>
</evidence>
<dbReference type="InterPro" id="IPR036865">
    <property type="entry name" value="CRAL-TRIO_dom_sf"/>
</dbReference>
<proteinExistence type="predicted"/>
<accession>A0AAN7VHH6</accession>
<organism evidence="2 3">
    <name type="scientific">Pyrocoelia pectoralis</name>
    <dbReference type="NCBI Taxonomy" id="417401"/>
    <lineage>
        <taxon>Eukaryota</taxon>
        <taxon>Metazoa</taxon>
        <taxon>Ecdysozoa</taxon>
        <taxon>Arthropoda</taxon>
        <taxon>Hexapoda</taxon>
        <taxon>Insecta</taxon>
        <taxon>Pterygota</taxon>
        <taxon>Neoptera</taxon>
        <taxon>Endopterygota</taxon>
        <taxon>Coleoptera</taxon>
        <taxon>Polyphaga</taxon>
        <taxon>Elateriformia</taxon>
        <taxon>Elateroidea</taxon>
        <taxon>Lampyridae</taxon>
        <taxon>Lampyrinae</taxon>
        <taxon>Pyrocoelia</taxon>
    </lineage>
</organism>
<dbReference type="CDD" id="cd00170">
    <property type="entry name" value="SEC14"/>
    <property type="match status" value="1"/>
</dbReference>